<evidence type="ECO:0000313" key="1">
    <source>
        <dbReference type="EMBL" id="NME71410.1"/>
    </source>
</evidence>
<comment type="caution">
    <text evidence="1">The sequence shown here is derived from an EMBL/GenBank/DDBJ whole genome shotgun (WGS) entry which is preliminary data.</text>
</comment>
<organism evidence="1 2">
    <name type="scientific">Flammeovirga aprica JL-4</name>
    <dbReference type="NCBI Taxonomy" id="694437"/>
    <lineage>
        <taxon>Bacteria</taxon>
        <taxon>Pseudomonadati</taxon>
        <taxon>Bacteroidota</taxon>
        <taxon>Cytophagia</taxon>
        <taxon>Cytophagales</taxon>
        <taxon>Flammeovirgaceae</taxon>
        <taxon>Flammeovirga</taxon>
    </lineage>
</organism>
<protein>
    <submittedName>
        <fullName evidence="1">Uncharacterized protein</fullName>
    </submittedName>
</protein>
<accession>A0A7X9XC59</accession>
<sequence length="193" mass="23073">MEIPDDLVRKYRYTYINDTLRIIDELVKPKKVHPNLYTPEFIPSFDLSFFLLMSHIEVSDKVSEPLYVANDSIKPERQNYMLFHKAPNITLHDGKQYISSPIKVILPNRKNYKYKVLGRFVNNEFLLDSICIKEKFRKKYSQEIDDALSQVKKRKFSFIEKNNYLMIEYLYTKGVLKIKKKKLVGRDISFYQL</sequence>
<dbReference type="AlphaFoldDB" id="A0A7X9XC59"/>
<evidence type="ECO:0000313" key="2">
    <source>
        <dbReference type="Proteomes" id="UP000576082"/>
    </source>
</evidence>
<dbReference type="RefSeq" id="WP_169659626.1">
    <property type="nucleotide sequence ID" value="NZ_JABANE010000097.1"/>
</dbReference>
<dbReference type="EMBL" id="JABANE010000097">
    <property type="protein sequence ID" value="NME71410.1"/>
    <property type="molecule type" value="Genomic_DNA"/>
</dbReference>
<proteinExistence type="predicted"/>
<reference evidence="1 2" key="1">
    <citation type="submission" date="2020-04" db="EMBL/GenBank/DDBJ databases">
        <title>Flammeovirga sp. SR4, a novel species isolated from seawater.</title>
        <authorList>
            <person name="Wang X."/>
        </authorList>
    </citation>
    <scope>NUCLEOTIDE SEQUENCE [LARGE SCALE GENOMIC DNA]</scope>
    <source>
        <strain evidence="1 2">ATCC 23126</strain>
    </source>
</reference>
<dbReference type="Proteomes" id="UP000576082">
    <property type="component" value="Unassembled WGS sequence"/>
</dbReference>
<gene>
    <name evidence="1" type="ORF">HHU12_25820</name>
</gene>
<keyword evidence="2" id="KW-1185">Reference proteome</keyword>
<name>A0A7X9XC59_9BACT</name>